<accession>I3EKE1</accession>
<reference evidence="7" key="1">
    <citation type="submission" date="2011-01" db="EMBL/GenBank/DDBJ databases">
        <title>The Genome Sequence of Nematocida parisii strain ERTm3.</title>
        <authorList>
            <consortium name="The Broad Institute Genome Sequencing Platform"/>
            <consortium name="The Broad Institute Genome Sequencing Center for Infectious Disease"/>
            <person name="Cuomo C."/>
            <person name="Troemel E."/>
            <person name="Young S.K."/>
            <person name="Zeng Q."/>
            <person name="Gargeya S."/>
            <person name="Fitzgerald M."/>
            <person name="Haas B."/>
            <person name="Abouelleil A."/>
            <person name="Alvarado L."/>
            <person name="Arachchi H.M."/>
            <person name="Berlin A."/>
            <person name="Chapman S.B."/>
            <person name="Gearin G."/>
            <person name="Goldberg J."/>
            <person name="Griggs A."/>
            <person name="Gujja S."/>
            <person name="Hansen M."/>
            <person name="Heiman D."/>
            <person name="Howarth C."/>
            <person name="Larimer J."/>
            <person name="Lui A."/>
            <person name="MacDonald P.J.P."/>
            <person name="McCowen C."/>
            <person name="Montmayeur A."/>
            <person name="Murphy C."/>
            <person name="Neiman D."/>
            <person name="Pearson M."/>
            <person name="Priest M."/>
            <person name="Roberts A."/>
            <person name="Saif S."/>
            <person name="Shea T."/>
            <person name="Sisk P."/>
            <person name="Stolte C."/>
            <person name="Sykes S."/>
            <person name="Wortman J."/>
            <person name="Nusbaum C."/>
            <person name="Birren B."/>
        </authorList>
    </citation>
    <scope>NUCLEOTIDE SEQUENCE</scope>
    <source>
        <strain evidence="7">ERTm3</strain>
    </source>
</reference>
<evidence type="ECO:0000256" key="4">
    <source>
        <dbReference type="PROSITE-ProRule" id="PRU00601"/>
    </source>
</evidence>
<evidence type="ECO:0000313" key="8">
    <source>
        <dbReference type="Proteomes" id="UP000002872"/>
    </source>
</evidence>
<sequence length="377" mass="42094">MWSEGTINDRNLHEPPETVTGTYLISDKDFPYDIDKIQFRYSYRKDTISILNINNRAIELNVSVGYIRLRDRMTYKEYAEMVFQQIESILSGKPVVELEISRKEKVIEPLDLADTPIREGNYISFEYTAKHILAFKANMVCLSIFCKRCSTLNIKTIGGDGLDIKKNTKTRFNCIKCTVQMSIDSTFHLILPSGENSKNLMRIECTGIYNVSIRALSVNCVCSECSTAHLIELNKKLPCGCGCLLEIAQDKSMPFKEVICRAASTAKMPAKGDVPSLLKTGGTCAHYKKSSRIFIFPCCNTRYACDICHNKHESHPAVLATRMICGKCGIEGPVSPVCGSSVCKASLTGKSSAFWEGGKGSRNKVTMSRKDSKKYSR</sequence>
<dbReference type="InParanoid" id="I3EKE1"/>
<feature type="domain" description="CHY-type" evidence="6">
    <location>
        <begin position="277"/>
        <end position="345"/>
    </location>
</feature>
<dbReference type="Proteomes" id="UP000002872">
    <property type="component" value="Unassembled WGS sequence"/>
</dbReference>
<dbReference type="InterPro" id="IPR008913">
    <property type="entry name" value="Znf_CHY"/>
</dbReference>
<keyword evidence="8" id="KW-1185">Reference proteome</keyword>
<dbReference type="AlphaFoldDB" id="I3EKE1"/>
<dbReference type="InterPro" id="IPR037274">
    <property type="entry name" value="Znf_CHY_sf"/>
</dbReference>
<proteinExistence type="predicted"/>
<dbReference type="VEuPathDB" id="MicrosporidiaDB:NEQG_00458"/>
<dbReference type="EMBL" id="GL870876">
    <property type="protein sequence ID" value="EIJ89688.1"/>
    <property type="molecule type" value="Genomic_DNA"/>
</dbReference>
<evidence type="ECO:0000259" key="6">
    <source>
        <dbReference type="PROSITE" id="PS51266"/>
    </source>
</evidence>
<dbReference type="GO" id="GO:0008270">
    <property type="term" value="F:zinc ion binding"/>
    <property type="evidence" value="ECO:0007669"/>
    <property type="project" value="UniProtKB-KW"/>
</dbReference>
<feature type="compositionally biased region" description="Basic and acidic residues" evidence="5">
    <location>
        <begin position="368"/>
        <end position="377"/>
    </location>
</feature>
<evidence type="ECO:0000256" key="2">
    <source>
        <dbReference type="ARBA" id="ARBA00022771"/>
    </source>
</evidence>
<evidence type="ECO:0000256" key="1">
    <source>
        <dbReference type="ARBA" id="ARBA00022723"/>
    </source>
</evidence>
<evidence type="ECO:0000256" key="5">
    <source>
        <dbReference type="SAM" id="MobiDB-lite"/>
    </source>
</evidence>
<keyword evidence="2 4" id="KW-0863">Zinc-finger</keyword>
<feature type="region of interest" description="Disordered" evidence="5">
    <location>
        <begin position="358"/>
        <end position="377"/>
    </location>
</feature>
<dbReference type="PROSITE" id="PS51266">
    <property type="entry name" value="ZF_CHY"/>
    <property type="match status" value="1"/>
</dbReference>
<gene>
    <name evidence="7" type="ORF">NEQG_00458</name>
</gene>
<keyword evidence="3" id="KW-0862">Zinc</keyword>
<dbReference type="Pfam" id="PF05495">
    <property type="entry name" value="zf-CHY"/>
    <property type="match status" value="1"/>
</dbReference>
<organism evidence="7 8">
    <name type="scientific">Nematocida parisii (strain ERTm3)</name>
    <name type="common">Nematode killer fungus</name>
    <dbReference type="NCBI Taxonomy" id="935791"/>
    <lineage>
        <taxon>Eukaryota</taxon>
        <taxon>Fungi</taxon>
        <taxon>Fungi incertae sedis</taxon>
        <taxon>Microsporidia</taxon>
        <taxon>Nematocida</taxon>
    </lineage>
</organism>
<dbReference type="OrthoDB" id="10253329at2759"/>
<evidence type="ECO:0000313" key="7">
    <source>
        <dbReference type="EMBL" id="EIJ89688.1"/>
    </source>
</evidence>
<evidence type="ECO:0000256" key="3">
    <source>
        <dbReference type="ARBA" id="ARBA00022833"/>
    </source>
</evidence>
<dbReference type="STRING" id="935791.I3EKE1"/>
<keyword evidence="1" id="KW-0479">Metal-binding</keyword>
<protein>
    <recommendedName>
        <fullName evidence="6">CHY-type domain-containing protein</fullName>
    </recommendedName>
</protein>
<dbReference type="OMA" id="TRFNCIK"/>
<dbReference type="HOGENOM" id="CLU_078296_0_0_1"/>
<name>I3EKE1_NEMP3</name>
<dbReference type="SUPFAM" id="SSF161219">
    <property type="entry name" value="CHY zinc finger-like"/>
    <property type="match status" value="1"/>
</dbReference>